<dbReference type="InterPro" id="IPR028098">
    <property type="entry name" value="Glyco_trans_4-like_N"/>
</dbReference>
<evidence type="ECO:0000256" key="1">
    <source>
        <dbReference type="ARBA" id="ARBA00004141"/>
    </source>
</evidence>
<feature type="transmembrane region" description="Helical" evidence="6">
    <location>
        <begin position="231"/>
        <end position="255"/>
    </location>
</feature>
<evidence type="ECO:0000259" key="12">
    <source>
        <dbReference type="Pfam" id="PF13579"/>
    </source>
</evidence>
<reference evidence="14 15" key="2">
    <citation type="submission" date="2024-05" db="EMBL/GenBank/DDBJ databases">
        <authorList>
            <person name="Chen Y."/>
            <person name="Shah S."/>
            <person name="Dougan E. K."/>
            <person name="Thang M."/>
            <person name="Chan C."/>
        </authorList>
    </citation>
    <scope>NUCLEOTIDE SEQUENCE [LARGE SCALE GENOMIC DNA]</scope>
</reference>
<keyword evidence="15" id="KW-1185">Reference proteome</keyword>
<evidence type="ECO:0000259" key="7">
    <source>
        <dbReference type="Pfam" id="PF00534"/>
    </source>
</evidence>
<name>A0A9P1BDR1_9DINO</name>
<keyword evidence="4 6" id="KW-1133">Transmembrane helix</keyword>
<evidence type="ECO:0000256" key="3">
    <source>
        <dbReference type="ARBA" id="ARBA00022692"/>
    </source>
</evidence>
<dbReference type="Gene3D" id="3.40.50.2000">
    <property type="entry name" value="Glycogen Phosphorylase B"/>
    <property type="match status" value="6"/>
</dbReference>
<dbReference type="Pfam" id="PF04932">
    <property type="entry name" value="Wzy_C"/>
    <property type="match status" value="1"/>
</dbReference>
<dbReference type="PANTHER" id="PTHR43174:SF1">
    <property type="entry name" value="UDP-N-ACETYLGLUCOSAMINE 2-EPIMERASE"/>
    <property type="match status" value="1"/>
</dbReference>
<keyword evidence="2" id="KW-0808">Transferase</keyword>
<organism evidence="13">
    <name type="scientific">Cladocopium goreaui</name>
    <dbReference type="NCBI Taxonomy" id="2562237"/>
    <lineage>
        <taxon>Eukaryota</taxon>
        <taxon>Sar</taxon>
        <taxon>Alveolata</taxon>
        <taxon>Dinophyceae</taxon>
        <taxon>Suessiales</taxon>
        <taxon>Symbiodiniaceae</taxon>
        <taxon>Cladocopium</taxon>
    </lineage>
</organism>
<dbReference type="InterPro" id="IPR007160">
    <property type="entry name" value="DUF362"/>
</dbReference>
<dbReference type="CDD" id="cd03801">
    <property type="entry name" value="GT4_PimA-like"/>
    <property type="match status" value="1"/>
</dbReference>
<feature type="domain" description="Glycosyl transferase family 1" evidence="7">
    <location>
        <begin position="1938"/>
        <end position="2103"/>
    </location>
</feature>
<dbReference type="OrthoDB" id="449503at2759"/>
<dbReference type="Pfam" id="PF00534">
    <property type="entry name" value="Glycos_transf_1"/>
    <property type="match status" value="2"/>
</dbReference>
<dbReference type="EMBL" id="CAMXCT030000001">
    <property type="protein sequence ID" value="CAL4758871.1"/>
    <property type="molecule type" value="Genomic_DNA"/>
</dbReference>
<dbReference type="CDD" id="cd03786">
    <property type="entry name" value="GTB_UDP-GlcNAc_2-Epimerase"/>
    <property type="match status" value="1"/>
</dbReference>
<dbReference type="Gene3D" id="3.40.50.12780">
    <property type="entry name" value="N-terminal domain of ligase-like"/>
    <property type="match status" value="1"/>
</dbReference>
<sequence>MARRYVPPLAKTKPDTGKVTFTGFLLFLVVMLIPLSAFEWGRVPLGPMQVHAYLLASVPILLYVLVARLSDFPTGALISLVVFLTMYIFSVLAGAAKYVAYYQEILKIGGGVATVLVGALCIRTTKDFRLSVFGLTIGVVMLSFKGFANMDSHSGVNPLEMSNENGWSLYSLPPVLLGGLLVMDKTVAKWLRLVLGVSVVIISVAILTSANRSGWLGLGVIVMLLMVQGNFIRAAFIFGILGIASFVLLTTVFSTELIESQVEVTVEGDTTDRMRITLLMTAVLLGIENPILGVSPQGLYFELAQRVGGHGGFLDPHNVVAHLVGGTGLVASTAFFLFALLLWRRGTGVKKDFFGNEYARLAHRYLKLLMILWIVRGLFSREILYMPVFAAGLGLCIGWCISQKVWVPAAKQLKSMVTAPRLSALSGLRVGFVSARSGSISDGLWTEAGVGRLLDQWAGDCKQLTVALSLAPGKQRWHDHRLDEDKLDFLPLPWLPSIARGFHKAPHCKRVIRQVEKQSDVVIVQLPFAAPFALIGPQVPRVYHVCADVRQIAHTSPWYRGPKRMVALTASNTIDRLYRRLLHAPHTGVVTNGDDLLRAYRLEQGRSVVSSSLLASEVMSVPRSRPANAPFRVLFVGYLRHEKGIDTLFEAFDRLLDHRPDAQLCFVGSQNMEDRGMTEDVAEWVRRLQERGTVEFLGHREFGPELFQCFADADVLAVPSRSEGTPRVLIEARAFGCTVVASRVGGIPTSVSDEVDGLLVPPDDADSLSTALLRIAQDEEFRGRLIEAGIKRARSTTKKPSLVLVPHDARILQLEEMNAATHNTPAEQTQPLGIDPPAEHLVAVCQAGRKSYPERVPFDPPEHYPEFAGTALADATDPENAVYAAVRESLRLLGLDQARFGNSDWNPMGAVVQSGDTVLIKPNWVSQKHELNDSWQQIITHGAVLRAVIDYVQLALRGNGSICLADGPMLNSDFDEICRRTGAAGLKKFYSGKEGLCPVELIDLRSIFFKTQDDVVVSRSPLPGDPRGGVAVDLGSRSALYQFQGEGRYYGADYNTAEVNEHHHGDKHEYQLSGSAMQADVIIDVPKLKTHHKVGVTLSLKGVVGLNTNRNWLPHRTQGTPQQGGDQFADSGSLQQLEQTAVRWFEQASLRFPRVVPTLYRFAKRVGRTVFGASHNTVRGGGWHGNNTLWRMVHDINRALQYADADGNVHDRPQRRRFCVIDGIVAGEGTGPVFADPRSAGVILAGSCAAVVDTVAAELIGFDHTHIPSLKQAFEPHPLPLTTISASGIEVVSNNGDWAGSLDQMAASKPFVFTPPLGWENHIERTDTSTSAATAAGGHNLVSSRYGARLMRLRYGEIFRRELPRFVERETWSAQQWQQWQSNRLRALLRRAVERVPYYRDLHAHGEFPIEGAAPGDLTQLPLLEKDPLRRAPEDFLADDCNPAQMYAERTSGTTGKPLMLWWSPETHQTWYACFERRVRNWSGVKLGDRWATLGGQLVVPQHRQRPPFWVWNASGLQLYMSSYHLRSDFLDAYLDELKRREIEYLFGYASSLDALATHALERGRTDIHFKVAISNAEPFYAHQRRRIEKAFSCPTRDTYAPAELTIAAFECEAGRMHLSPDVGITEVVDDEGHLLPPGETGHLVVTSLLNPDHILIRYRQGDRGALAAGEDSCPCGRTMPVLESIEGRSDDVLVTADGRKIGRLDPIFKDTIRIREAQIIQETIDRVVVKVVAAEGYDENDGRLSELGEKLIDLGWEVETLTALPNYPTGKIFKGYSVWRTRIENIGRIRTARVPLYPAKRGFVRRLVSYFSFAFSAAINGKRLLRRPNVMLVESPPLFIGYAARFLAWRWKCPYVFNVSDLYPETAVRMGMLKEGTALRMAERLEQSLYKHAAGITGQSDEIVAGVRKHVPEKPTAVITNGVDLSRFGKDKANEASRKLLGEEPGPVFVYAGLLGLAQGLEQLLDLASSVPDGVPGRLVLVGEGPAREMLRERLANTPNSRVRILDPLPYDQIPALLATADVAVISLGMSIPGAVPSKIYEAMASGLPILLLAEGEPARRVEAAGCGLTVKPGDLQAAIEAYKRLATDEDLRRRLGESGRETASTQYDRRQIEYHRREREIGSDFYSLQKPSNLFVRHGQERALLRALTRGGCLPLENKRILEVGCGRGQWFATFETLGACRENLCGIELDAERAAACAERFPRTDIRIGDATELPWEDGTFDLVFQSTVFTSVLDDEVKVKLAEEMLRVVKPEGTLLWYDFHYNNPRNANVRGIGRDEIARLFPNCSIWLRKATLAPPIVRKVVPFSWPNFVKIGPVLRGLETELPEVQRSLIHTGQHYDREMSDLFFSELNLPKPDVHLKVGSGTHGQQTAKILQGFETWLLKAKPRPTATVVVGDVNSTVACALAAAKLHIPVIHVEAGLRSFDRRMPEEINRVVTDALSSLLLASEPAGVENLRNEGQPADRIHLVGNVMIDVVRANLQRARSLRFAEKLEMTPGEYGVVTLHRPANVDDPAVLHSLCGMLKRLADKLPIVFPVHPRTRARLEAAELWDALNATPGITVTGPLGYLEFLGLSSQAKIVITDSGGLQEETTALQIPCLTMRKHTDRPITVTEGTSTLVGRDFELLERLFEDVLEDRYKQGRCPELWDGAAGQRIATEIGAFLNQIE</sequence>
<dbReference type="PANTHER" id="PTHR43174">
    <property type="entry name" value="UDP-N-ACETYLGLUCOSAMINE 2-EPIMERASE"/>
    <property type="match status" value="1"/>
</dbReference>
<gene>
    <name evidence="13" type="ORF">C1SCF055_LOCUS149</name>
</gene>
<feature type="transmembrane region" description="Helical" evidence="6">
    <location>
        <begin position="76"/>
        <end position="99"/>
    </location>
</feature>
<feature type="transmembrane region" description="Helical" evidence="6">
    <location>
        <begin position="105"/>
        <end position="123"/>
    </location>
</feature>
<accession>A0A9P1BDR1</accession>
<keyword evidence="2" id="KW-0328">Glycosyltransferase</keyword>
<feature type="domain" description="Glycosyltransferase subfamily 4-like N-terminal" evidence="12">
    <location>
        <begin position="1745"/>
        <end position="1923"/>
    </location>
</feature>
<evidence type="ECO:0000313" key="13">
    <source>
        <dbReference type="EMBL" id="CAI3971559.1"/>
    </source>
</evidence>
<dbReference type="InterPro" id="IPR029063">
    <property type="entry name" value="SAM-dependent_MTases_sf"/>
</dbReference>
<dbReference type="GO" id="GO:0016757">
    <property type="term" value="F:glycosyltransferase activity"/>
    <property type="evidence" value="ECO:0007669"/>
    <property type="project" value="UniProtKB-KW"/>
</dbReference>
<feature type="transmembrane region" description="Helical" evidence="6">
    <location>
        <begin position="130"/>
        <end position="147"/>
    </location>
</feature>
<evidence type="ECO:0000259" key="10">
    <source>
        <dbReference type="Pfam" id="PF04932"/>
    </source>
</evidence>
<dbReference type="Gene3D" id="3.40.50.150">
    <property type="entry name" value="Vaccinia Virus protein VP39"/>
    <property type="match status" value="1"/>
</dbReference>
<feature type="domain" description="DUF362" evidence="9">
    <location>
        <begin position="1016"/>
        <end position="1258"/>
    </location>
</feature>
<evidence type="ECO:0000256" key="4">
    <source>
        <dbReference type="ARBA" id="ARBA00022989"/>
    </source>
</evidence>
<dbReference type="Pfam" id="PF08241">
    <property type="entry name" value="Methyltransf_11"/>
    <property type="match status" value="1"/>
</dbReference>
<dbReference type="Pfam" id="PF04015">
    <property type="entry name" value="DUF362"/>
    <property type="match status" value="1"/>
</dbReference>
<feature type="transmembrane region" description="Helical" evidence="6">
    <location>
        <begin position="190"/>
        <end position="211"/>
    </location>
</feature>
<dbReference type="Pfam" id="PF02350">
    <property type="entry name" value="Epimerase_2"/>
    <property type="match status" value="1"/>
</dbReference>
<evidence type="ECO:0000256" key="6">
    <source>
        <dbReference type="SAM" id="Phobius"/>
    </source>
</evidence>
<dbReference type="CDD" id="cd02440">
    <property type="entry name" value="AdoMet_MTases"/>
    <property type="match status" value="1"/>
</dbReference>
<feature type="transmembrane region" description="Helical" evidence="6">
    <location>
        <begin position="383"/>
        <end position="406"/>
    </location>
</feature>
<dbReference type="Proteomes" id="UP001152797">
    <property type="component" value="Unassembled WGS sequence"/>
</dbReference>
<feature type="domain" description="UDP-N-acetylglucosamine 2-epimerase" evidence="8">
    <location>
        <begin position="2329"/>
        <end position="2662"/>
    </location>
</feature>
<feature type="transmembrane region" description="Helical" evidence="6">
    <location>
        <begin position="21"/>
        <end position="38"/>
    </location>
</feature>
<dbReference type="EMBL" id="CAMXCT010000001">
    <property type="protein sequence ID" value="CAI3971559.1"/>
    <property type="molecule type" value="Genomic_DNA"/>
</dbReference>
<evidence type="ECO:0000313" key="14">
    <source>
        <dbReference type="EMBL" id="CAL4758871.1"/>
    </source>
</evidence>
<dbReference type="NCBIfam" id="TIGR00236">
    <property type="entry name" value="wecB"/>
    <property type="match status" value="1"/>
</dbReference>
<feature type="transmembrane region" description="Helical" evidence="6">
    <location>
        <begin position="276"/>
        <end position="299"/>
    </location>
</feature>
<dbReference type="CDD" id="cd03794">
    <property type="entry name" value="GT4_WbuB-like"/>
    <property type="match status" value="1"/>
</dbReference>
<evidence type="ECO:0000313" key="15">
    <source>
        <dbReference type="Proteomes" id="UP001152797"/>
    </source>
</evidence>
<dbReference type="InterPro" id="IPR001296">
    <property type="entry name" value="Glyco_trans_1"/>
</dbReference>
<evidence type="ECO:0000259" key="11">
    <source>
        <dbReference type="Pfam" id="PF08241"/>
    </source>
</evidence>
<dbReference type="GO" id="GO:0016020">
    <property type="term" value="C:membrane"/>
    <property type="evidence" value="ECO:0007669"/>
    <property type="project" value="UniProtKB-SubCell"/>
</dbReference>
<dbReference type="EMBL" id="CAMXCT020000001">
    <property type="protein sequence ID" value="CAL1124934.1"/>
    <property type="molecule type" value="Genomic_DNA"/>
</dbReference>
<evidence type="ECO:0000256" key="2">
    <source>
        <dbReference type="ARBA" id="ARBA00022676"/>
    </source>
</evidence>
<evidence type="ECO:0000256" key="5">
    <source>
        <dbReference type="ARBA" id="ARBA00023136"/>
    </source>
</evidence>
<protein>
    <submittedName>
        <fullName evidence="14">UDP-N-acetylglucosamine 2-epimerase (UDP-GlcNAc-2-epimerase)</fullName>
    </submittedName>
</protein>
<keyword evidence="5 6" id="KW-0472">Membrane</keyword>
<feature type="transmembrane region" description="Helical" evidence="6">
    <location>
        <begin position="50"/>
        <end position="69"/>
    </location>
</feature>
<dbReference type="InterPro" id="IPR003331">
    <property type="entry name" value="UDP_GlcNAc_Epimerase_2_dom"/>
</dbReference>
<comment type="subcellular location">
    <subcellularLocation>
        <location evidence="1">Membrane</location>
        <topology evidence="1">Multi-pass membrane protein</topology>
    </subcellularLocation>
</comment>
<feature type="domain" description="Glycosyl transferase family 1" evidence="7">
    <location>
        <begin position="629"/>
        <end position="792"/>
    </location>
</feature>
<dbReference type="GO" id="GO:0008757">
    <property type="term" value="F:S-adenosylmethionine-dependent methyltransferase activity"/>
    <property type="evidence" value="ECO:0007669"/>
    <property type="project" value="InterPro"/>
</dbReference>
<dbReference type="InterPro" id="IPR013216">
    <property type="entry name" value="Methyltransf_11"/>
</dbReference>
<dbReference type="InterPro" id="IPR007016">
    <property type="entry name" value="O-antigen_ligase-rel_domated"/>
</dbReference>
<comment type="caution">
    <text evidence="13">The sequence shown here is derived from an EMBL/GenBank/DDBJ whole genome shotgun (WGS) entry which is preliminary data.</text>
</comment>
<proteinExistence type="predicted"/>
<reference evidence="13" key="1">
    <citation type="submission" date="2022-10" db="EMBL/GenBank/DDBJ databases">
        <authorList>
            <person name="Chen Y."/>
            <person name="Dougan E. K."/>
            <person name="Chan C."/>
            <person name="Rhodes N."/>
            <person name="Thang M."/>
        </authorList>
    </citation>
    <scope>NUCLEOTIDE SEQUENCE</scope>
</reference>
<dbReference type="InterPro" id="IPR042099">
    <property type="entry name" value="ANL_N_sf"/>
</dbReference>
<dbReference type="SUPFAM" id="SSF53335">
    <property type="entry name" value="S-adenosyl-L-methionine-dependent methyltransferases"/>
    <property type="match status" value="1"/>
</dbReference>
<evidence type="ECO:0000259" key="8">
    <source>
        <dbReference type="Pfam" id="PF02350"/>
    </source>
</evidence>
<dbReference type="Pfam" id="PF13579">
    <property type="entry name" value="Glyco_trans_4_4"/>
    <property type="match status" value="1"/>
</dbReference>
<keyword evidence="3 6" id="KW-0812">Transmembrane</keyword>
<feature type="domain" description="Methyltransferase type 11" evidence="11">
    <location>
        <begin position="2164"/>
        <end position="2260"/>
    </location>
</feature>
<evidence type="ECO:0000259" key="9">
    <source>
        <dbReference type="Pfam" id="PF04015"/>
    </source>
</evidence>
<feature type="transmembrane region" description="Helical" evidence="6">
    <location>
        <begin position="319"/>
        <end position="343"/>
    </location>
</feature>
<dbReference type="SUPFAM" id="SSF53756">
    <property type="entry name" value="UDP-Glycosyltransferase/glycogen phosphorylase"/>
    <property type="match status" value="3"/>
</dbReference>
<dbReference type="SUPFAM" id="SSF56801">
    <property type="entry name" value="Acetyl-CoA synthetase-like"/>
    <property type="match status" value="1"/>
</dbReference>
<feature type="domain" description="O-antigen ligase-related" evidence="10">
    <location>
        <begin position="198"/>
        <end position="335"/>
    </location>
</feature>
<dbReference type="InterPro" id="IPR029767">
    <property type="entry name" value="WecB-like"/>
</dbReference>